<evidence type="ECO:0000313" key="4">
    <source>
        <dbReference type="EMBL" id="QJR11139.1"/>
    </source>
</evidence>
<name>A0A6M4GV19_9PROT</name>
<organism evidence="4 5">
    <name type="scientific">Usitatibacter rugosus</name>
    <dbReference type="NCBI Taxonomy" id="2732067"/>
    <lineage>
        <taxon>Bacteria</taxon>
        <taxon>Pseudomonadati</taxon>
        <taxon>Pseudomonadota</taxon>
        <taxon>Betaproteobacteria</taxon>
        <taxon>Nitrosomonadales</taxon>
        <taxon>Usitatibacteraceae</taxon>
        <taxon>Usitatibacter</taxon>
    </lineage>
</organism>
<dbReference type="KEGG" id="uru:DSM104443_02210"/>
<keyword evidence="5" id="KW-1185">Reference proteome</keyword>
<evidence type="ECO:0000256" key="1">
    <source>
        <dbReference type="PIRNR" id="PIRNR006386"/>
    </source>
</evidence>
<dbReference type="InterPro" id="IPR036249">
    <property type="entry name" value="Thioredoxin-like_sf"/>
</dbReference>
<proteinExistence type="inferred from homology"/>
<comment type="catalytic activity">
    <reaction evidence="1">
        <text>2-hydroxychromene-2-carboxylate = (3E)-4-(2-hydroxyphenyl)-2-oxobut-3-enoate</text>
        <dbReference type="Rhea" id="RHEA:27401"/>
        <dbReference type="ChEBI" id="CHEBI:59350"/>
        <dbReference type="ChEBI" id="CHEBI:59353"/>
        <dbReference type="EC" id="5.99.1.4"/>
    </reaction>
</comment>
<dbReference type="SUPFAM" id="SSF52833">
    <property type="entry name" value="Thioredoxin-like"/>
    <property type="match status" value="1"/>
</dbReference>
<evidence type="ECO:0000256" key="2">
    <source>
        <dbReference type="PIRSR" id="PIRSR006386-1"/>
    </source>
</evidence>
<accession>A0A6M4GV19</accession>
<dbReference type="CDD" id="cd03022">
    <property type="entry name" value="DsbA_HCCA_Iso"/>
    <property type="match status" value="1"/>
</dbReference>
<dbReference type="GO" id="GO:0004602">
    <property type="term" value="F:glutathione peroxidase activity"/>
    <property type="evidence" value="ECO:0007669"/>
    <property type="project" value="TreeGrafter"/>
</dbReference>
<feature type="active site" description="Nucleophile" evidence="2">
    <location>
        <position position="13"/>
    </location>
</feature>
<protein>
    <recommendedName>
        <fullName evidence="1">2-hydroxychromene-2-carboxylate isomerase</fullName>
        <ecNumber evidence="1">5.99.1.4</ecNumber>
    </recommendedName>
</protein>
<dbReference type="GO" id="GO:0018845">
    <property type="term" value="F:2-hydroxychromene-2-carboxylate isomerase activity"/>
    <property type="evidence" value="ECO:0007669"/>
    <property type="project" value="UniProtKB-UniRule"/>
</dbReference>
<dbReference type="InterPro" id="IPR014440">
    <property type="entry name" value="HCCAis_GSTk"/>
</dbReference>
<evidence type="ECO:0000313" key="5">
    <source>
        <dbReference type="Proteomes" id="UP000501534"/>
    </source>
</evidence>
<gene>
    <name evidence="4" type="primary">nsaD</name>
    <name evidence="4" type="ORF">DSM104443_02210</name>
</gene>
<dbReference type="InterPro" id="IPR051924">
    <property type="entry name" value="GST_Kappa/NadH"/>
</dbReference>
<dbReference type="PANTHER" id="PTHR42943:SF2">
    <property type="entry name" value="GLUTATHIONE S-TRANSFERASE KAPPA 1"/>
    <property type="match status" value="1"/>
</dbReference>
<dbReference type="Proteomes" id="UP000501534">
    <property type="component" value="Chromosome"/>
</dbReference>
<comment type="similarity">
    <text evidence="1">Belongs to the GST superfamily. NadH family.</text>
</comment>
<reference evidence="4 5" key="1">
    <citation type="submission" date="2020-04" db="EMBL/GenBank/DDBJ databases">
        <title>Usitatibacter rugosus gen. nov., sp. nov. and Usitatibacter palustris sp. nov., novel members of Usitatibacteraceae fam. nov. within the order Nitrosomonadales isolated from soil.</title>
        <authorList>
            <person name="Huber K.J."/>
            <person name="Neumann-Schaal M."/>
            <person name="Geppert A."/>
            <person name="Luckner M."/>
            <person name="Wanner G."/>
            <person name="Overmann J."/>
        </authorList>
    </citation>
    <scope>NUCLEOTIDE SEQUENCE [LARGE SCALE GENOMIC DNA]</scope>
    <source>
        <strain evidence="4 5">0125_3</strain>
    </source>
</reference>
<evidence type="ECO:0000259" key="3">
    <source>
        <dbReference type="Pfam" id="PF01323"/>
    </source>
</evidence>
<keyword evidence="1 4" id="KW-0413">Isomerase</keyword>
<dbReference type="GO" id="GO:0006749">
    <property type="term" value="P:glutathione metabolic process"/>
    <property type="evidence" value="ECO:0007669"/>
    <property type="project" value="TreeGrafter"/>
</dbReference>
<dbReference type="AlphaFoldDB" id="A0A6M4GV19"/>
<feature type="domain" description="DSBA-like thioredoxin" evidence="3">
    <location>
        <begin position="5"/>
        <end position="193"/>
    </location>
</feature>
<dbReference type="Pfam" id="PF01323">
    <property type="entry name" value="DSBA"/>
    <property type="match status" value="1"/>
</dbReference>
<dbReference type="InterPro" id="IPR001853">
    <property type="entry name" value="DSBA-like_thioredoxin_dom"/>
</dbReference>
<dbReference type="EC" id="5.99.1.4" evidence="1"/>
<dbReference type="EMBL" id="CP053069">
    <property type="protein sequence ID" value="QJR11139.1"/>
    <property type="molecule type" value="Genomic_DNA"/>
</dbReference>
<dbReference type="InterPro" id="IPR044087">
    <property type="entry name" value="NahD-like"/>
</dbReference>
<dbReference type="Gene3D" id="3.40.30.10">
    <property type="entry name" value="Glutaredoxin"/>
    <property type="match status" value="1"/>
</dbReference>
<dbReference type="PIRSF" id="PIRSF006386">
    <property type="entry name" value="HCCAis_GSTk"/>
    <property type="match status" value="1"/>
</dbReference>
<dbReference type="GO" id="GO:1901170">
    <property type="term" value="P:naphthalene catabolic process"/>
    <property type="evidence" value="ECO:0007669"/>
    <property type="project" value="InterPro"/>
</dbReference>
<dbReference type="PANTHER" id="PTHR42943">
    <property type="entry name" value="GLUTATHIONE S-TRANSFERASE KAPPA"/>
    <property type="match status" value="1"/>
</dbReference>
<sequence>MGAPIEFYFDFSSPYGYVASTLADDLGKRVGREVTWRPFLLGPVFKANGMAPLVDVPMKGDYSKHDFVRTARYYGVPFSLPAKFPIGAIAALRSFYWINDLDPAKAKAFAKAVYKAYFVDGQDISAADVVVPIAKSLGVDSDALAAALNDPAVKDRAKQEVEKIIGKGAFGSPFFIVDGESFWGTDRMAMLEEWVKRGGW</sequence>
<dbReference type="RefSeq" id="WP_171092231.1">
    <property type="nucleotide sequence ID" value="NZ_CP053069.1"/>
</dbReference>
<dbReference type="GO" id="GO:0004364">
    <property type="term" value="F:glutathione transferase activity"/>
    <property type="evidence" value="ECO:0007669"/>
    <property type="project" value="TreeGrafter"/>
</dbReference>